<accession>A0A1B8ZT42</accession>
<comment type="caution">
    <text evidence="1">The sequence shown here is derived from an EMBL/GenBank/DDBJ whole genome shotgun (WGS) entry which is preliminary data.</text>
</comment>
<dbReference type="EMBL" id="MAYG01000001">
    <property type="protein sequence ID" value="OCA74754.1"/>
    <property type="molecule type" value="Genomic_DNA"/>
</dbReference>
<dbReference type="Proteomes" id="UP000093432">
    <property type="component" value="Unassembled WGS sequence"/>
</dbReference>
<dbReference type="STRING" id="651561.BBI00_10595"/>
<reference evidence="2" key="1">
    <citation type="submission" date="2016-07" db="EMBL/GenBank/DDBJ databases">
        <authorList>
            <person name="Florea S."/>
            <person name="Webb J.S."/>
            <person name="Jaromczyk J."/>
            <person name="Schardl C.L."/>
        </authorList>
    </citation>
    <scope>NUCLEOTIDE SEQUENCE [LARGE SCALE GENOMIC DNA]</scope>
    <source>
        <strain evidence="2">CC-VM-7</strain>
    </source>
</reference>
<sequence length="356" mass="40095">MKIQFLAFLAVFIFFVSCNEDSDPVEKTASYDVYVGGVDNFKAAYWKNGQQTFVQGGDNLMGTQIIVDHNDVYLFGTNIEKIDPTPAWYFWKNGVKHNIAQYLNSTNDSHFSILGKMEVHNGDIYFLGTATNPSPASSQDLYQYCYWKNGVKTVLETYGQGNSIMPGGGIKVYNNDIYVAVRKNFSYFPVPSWDLGYYRNGNYHLLASTGTIVPHSFINDPSNPSQFYMLTGNADTPTNPSNPNDISSVKNITSGSDIQVPANILQSNITDMRFEGSDKYYIGKKFYYKNSNLVQLNDPAGFNSIGHFEVKDQNIYMTRLNLDQNSVKFYINDVETLSLSDITKGCFNSIFVVKKN</sequence>
<evidence type="ECO:0000313" key="1">
    <source>
        <dbReference type="EMBL" id="OCA74754.1"/>
    </source>
</evidence>
<dbReference type="OrthoDB" id="948245at2"/>
<organism evidence="1 2">
    <name type="scientific">Chryseobacterium arthrosphaerae</name>
    <dbReference type="NCBI Taxonomy" id="651561"/>
    <lineage>
        <taxon>Bacteria</taxon>
        <taxon>Pseudomonadati</taxon>
        <taxon>Bacteroidota</taxon>
        <taxon>Flavobacteriia</taxon>
        <taxon>Flavobacteriales</taxon>
        <taxon>Weeksellaceae</taxon>
        <taxon>Chryseobacterium group</taxon>
        <taxon>Chryseobacterium</taxon>
    </lineage>
</organism>
<dbReference type="RefSeq" id="WP_065398740.1">
    <property type="nucleotide sequence ID" value="NZ_MAYG01000001.1"/>
</dbReference>
<protein>
    <recommendedName>
        <fullName evidence="3">DUF5050 domain-containing protein</fullName>
    </recommendedName>
</protein>
<evidence type="ECO:0000313" key="2">
    <source>
        <dbReference type="Proteomes" id="UP000093432"/>
    </source>
</evidence>
<proteinExistence type="predicted"/>
<dbReference type="PROSITE" id="PS51257">
    <property type="entry name" value="PROKAR_LIPOPROTEIN"/>
    <property type="match status" value="1"/>
</dbReference>
<gene>
    <name evidence="1" type="ORF">BBI00_10595</name>
</gene>
<name>A0A1B8ZT42_9FLAO</name>
<dbReference type="AlphaFoldDB" id="A0A1B8ZT42"/>
<evidence type="ECO:0008006" key="3">
    <source>
        <dbReference type="Google" id="ProtNLM"/>
    </source>
</evidence>